<dbReference type="PANTHER" id="PTHR11769:SF35">
    <property type="entry name" value="HYALURONIDASE"/>
    <property type="match status" value="1"/>
</dbReference>
<feature type="disulfide bond" evidence="5">
    <location>
        <begin position="179"/>
        <end position="191"/>
    </location>
</feature>
<comment type="catalytic activity">
    <reaction evidence="6">
        <text>Random hydrolysis of (1-&gt;4)-linkages between N-acetyl-beta-D-glucosamine and D-glucuronate residues in hyaluronate.</text>
        <dbReference type="EC" id="3.2.1.35"/>
    </reaction>
</comment>
<comment type="similarity">
    <text evidence="1 6">Belongs to the glycosyl hydrolase 56 family.</text>
</comment>
<dbReference type="PRINTS" id="PR00846">
    <property type="entry name" value="GLHYDRLASE56"/>
</dbReference>
<reference evidence="7" key="1">
    <citation type="journal article" date="2014" name="PLoS Negl. Trop. Dis.">
        <title>An updated insight into the Sialotranscriptome of Triatoma infestans: developmental stage and geographic variations.</title>
        <authorList>
            <person name="Schwarz A."/>
            <person name="Medrano-Mercado N."/>
            <person name="Schaub G.A."/>
            <person name="Struchiner C.J."/>
            <person name="Bargues M.D."/>
            <person name="Levy M.Z."/>
            <person name="Ribeiro J.M."/>
        </authorList>
    </citation>
    <scope>NUCLEOTIDE SEQUENCE</scope>
    <source>
        <strain evidence="7">Chile</strain>
        <tissue evidence="7">Salivary glands</tissue>
    </source>
</reference>
<dbReference type="GO" id="GO:0005975">
    <property type="term" value="P:carbohydrate metabolic process"/>
    <property type="evidence" value="ECO:0007669"/>
    <property type="project" value="InterPro"/>
</dbReference>
<feature type="disulfide bond" evidence="5">
    <location>
        <begin position="18"/>
        <end position="302"/>
    </location>
</feature>
<sequence>NAMKNEYSIYWNVPTFQCHRHGFNFSNLINYGIIQNKGDKFQGDRIVLLYDPGLYPAIINGVYRNGGVPQEGNLDEHLTLFKRDLKKAIPDPDFEGFGIIDFERWRPIFRQNWASLDIYREKSKEIEAKKFPGLNSSTIERKATYSFEKCASSFMVKTLSLAKTLRPKAKWGYYAYPNCFNFSPTNFKKECAKGVIKDNNRSTWMYKTGTALFPSVYLHKKSFNEGKRAKLIKYRVLEGLRVAKMGPSKLEVLPYAYFKYKDTAGFLSQEDMKNSLFKSKEVGGDGVIIWGSSKDVDTHKKCYQLNDYVEKVIRPLVEADGSDIDCDNLNQHPNEV</sequence>
<name>A0A023F0M7_TRIIF</name>
<dbReference type="PIRSF" id="PIRSF038193">
    <property type="entry name" value="Hyaluronidase"/>
    <property type="match status" value="1"/>
</dbReference>
<dbReference type="InterPro" id="IPR013785">
    <property type="entry name" value="Aldolase_TIM"/>
</dbReference>
<dbReference type="GO" id="GO:0006952">
    <property type="term" value="P:defense response"/>
    <property type="evidence" value="ECO:0007669"/>
    <property type="project" value="InterPro"/>
</dbReference>
<evidence type="ECO:0000256" key="5">
    <source>
        <dbReference type="PIRSR" id="PIRSR038193-3"/>
    </source>
</evidence>
<evidence type="ECO:0000256" key="1">
    <source>
        <dbReference type="ARBA" id="ARBA00008871"/>
    </source>
</evidence>
<protein>
    <recommendedName>
        <fullName evidence="6">Hyaluronidase</fullName>
        <ecNumber evidence="6">3.2.1.35</ecNumber>
    </recommendedName>
</protein>
<dbReference type="PRINTS" id="PR00847">
    <property type="entry name" value="HYALURONDASE"/>
</dbReference>
<evidence type="ECO:0000256" key="3">
    <source>
        <dbReference type="ARBA" id="ARBA00023180"/>
    </source>
</evidence>
<dbReference type="InterPro" id="IPR001329">
    <property type="entry name" value="Venom_Hyaluronidase"/>
</dbReference>
<dbReference type="InterPro" id="IPR017853">
    <property type="entry name" value="GH"/>
</dbReference>
<dbReference type="GO" id="GO:0030214">
    <property type="term" value="P:hyaluronan catabolic process"/>
    <property type="evidence" value="ECO:0007669"/>
    <property type="project" value="TreeGrafter"/>
</dbReference>
<keyword evidence="6" id="KW-0326">Glycosidase</keyword>
<dbReference type="AlphaFoldDB" id="A0A023F0M7"/>
<dbReference type="Pfam" id="PF01630">
    <property type="entry name" value="Glyco_hydro_56"/>
    <property type="match status" value="1"/>
</dbReference>
<evidence type="ECO:0000256" key="4">
    <source>
        <dbReference type="PIRSR" id="PIRSR038193-1"/>
    </source>
</evidence>
<keyword evidence="2 5" id="KW-1015">Disulfide bond</keyword>
<evidence type="ECO:0000256" key="2">
    <source>
        <dbReference type="ARBA" id="ARBA00023157"/>
    </source>
</evidence>
<dbReference type="EC" id="3.2.1.35" evidence="6"/>
<keyword evidence="6" id="KW-0378">Hydrolase</keyword>
<keyword evidence="3" id="KW-0325">Glycoprotein</keyword>
<dbReference type="SUPFAM" id="SSF51445">
    <property type="entry name" value="(Trans)glycosidases"/>
    <property type="match status" value="1"/>
</dbReference>
<organism evidence="7">
    <name type="scientific">Triatoma infestans</name>
    <name type="common">Assassin bug</name>
    <dbReference type="NCBI Taxonomy" id="30076"/>
    <lineage>
        <taxon>Eukaryota</taxon>
        <taxon>Metazoa</taxon>
        <taxon>Ecdysozoa</taxon>
        <taxon>Arthropoda</taxon>
        <taxon>Hexapoda</taxon>
        <taxon>Insecta</taxon>
        <taxon>Pterygota</taxon>
        <taxon>Neoptera</taxon>
        <taxon>Paraneoptera</taxon>
        <taxon>Hemiptera</taxon>
        <taxon>Heteroptera</taxon>
        <taxon>Panheteroptera</taxon>
        <taxon>Cimicomorpha</taxon>
        <taxon>Reduviidae</taxon>
        <taxon>Triatominae</taxon>
        <taxon>Triatoma</taxon>
    </lineage>
</organism>
<proteinExistence type="evidence at transcript level"/>
<dbReference type="EMBL" id="GBBI01003697">
    <property type="protein sequence ID" value="JAC15015.1"/>
    <property type="molecule type" value="mRNA"/>
</dbReference>
<feature type="non-terminal residue" evidence="7">
    <location>
        <position position="1"/>
    </location>
</feature>
<dbReference type="Gene3D" id="3.20.20.70">
    <property type="entry name" value="Aldolase class I"/>
    <property type="match status" value="1"/>
</dbReference>
<dbReference type="GO" id="GO:0004415">
    <property type="term" value="F:hyalurononglucosaminidase activity"/>
    <property type="evidence" value="ECO:0007669"/>
    <property type="project" value="UniProtKB-UniRule"/>
</dbReference>
<feature type="active site" description="Proton donor" evidence="4">
    <location>
        <position position="103"/>
    </location>
</feature>
<evidence type="ECO:0000313" key="7">
    <source>
        <dbReference type="EMBL" id="JAC15015.1"/>
    </source>
</evidence>
<dbReference type="InterPro" id="IPR018155">
    <property type="entry name" value="Hyaluronidase"/>
</dbReference>
<accession>A0A023F0M7</accession>
<evidence type="ECO:0000256" key="6">
    <source>
        <dbReference type="RuleBase" id="RU610713"/>
    </source>
</evidence>
<dbReference type="PANTHER" id="PTHR11769">
    <property type="entry name" value="HYALURONIDASE"/>
    <property type="match status" value="1"/>
</dbReference>